<dbReference type="Proteomes" id="UP001396334">
    <property type="component" value="Unassembled WGS sequence"/>
</dbReference>
<dbReference type="EMBL" id="JBBPBN010000082">
    <property type="protein sequence ID" value="KAK8983229.1"/>
    <property type="molecule type" value="Genomic_DNA"/>
</dbReference>
<sequence>MALEVSDGEAMVAVKLKTTSTSRRTDNGKAPARQKEVVVGNGVIKNVAYMASNPNKHSKDANKATQLILVELDQNNSEQLQIASVREIPDPGDPS</sequence>
<accession>A0ABR2P465</accession>
<organism evidence="1 2">
    <name type="scientific">Hibiscus sabdariffa</name>
    <name type="common">roselle</name>
    <dbReference type="NCBI Taxonomy" id="183260"/>
    <lineage>
        <taxon>Eukaryota</taxon>
        <taxon>Viridiplantae</taxon>
        <taxon>Streptophyta</taxon>
        <taxon>Embryophyta</taxon>
        <taxon>Tracheophyta</taxon>
        <taxon>Spermatophyta</taxon>
        <taxon>Magnoliopsida</taxon>
        <taxon>eudicotyledons</taxon>
        <taxon>Gunneridae</taxon>
        <taxon>Pentapetalae</taxon>
        <taxon>rosids</taxon>
        <taxon>malvids</taxon>
        <taxon>Malvales</taxon>
        <taxon>Malvaceae</taxon>
        <taxon>Malvoideae</taxon>
        <taxon>Hibiscus</taxon>
    </lineage>
</organism>
<evidence type="ECO:0000313" key="2">
    <source>
        <dbReference type="Proteomes" id="UP001396334"/>
    </source>
</evidence>
<name>A0ABR2P465_9ROSI</name>
<reference evidence="1 2" key="1">
    <citation type="journal article" date="2024" name="G3 (Bethesda)">
        <title>Genome assembly of Hibiscus sabdariffa L. provides insights into metabolisms of medicinal natural products.</title>
        <authorList>
            <person name="Kim T."/>
        </authorList>
    </citation>
    <scope>NUCLEOTIDE SEQUENCE [LARGE SCALE GENOMIC DNA]</scope>
    <source>
        <strain evidence="1">TK-2024</strain>
        <tissue evidence="1">Old leaves</tissue>
    </source>
</reference>
<comment type="caution">
    <text evidence="1">The sequence shown here is derived from an EMBL/GenBank/DDBJ whole genome shotgun (WGS) entry which is preliminary data.</text>
</comment>
<evidence type="ECO:0000313" key="1">
    <source>
        <dbReference type="EMBL" id="KAK8983229.1"/>
    </source>
</evidence>
<proteinExistence type="predicted"/>
<protein>
    <submittedName>
        <fullName evidence="1">Uncharacterized protein</fullName>
    </submittedName>
</protein>
<gene>
    <name evidence="1" type="ORF">V6N11_057978</name>
</gene>
<keyword evidence="2" id="KW-1185">Reference proteome</keyword>